<reference evidence="3" key="1">
    <citation type="submission" date="2024-06" db="EMBL/GenBank/DDBJ databases">
        <title>Genome sequence of Vogesella sp. MAHUQ-64.</title>
        <authorList>
            <person name="Huq M.A."/>
        </authorList>
    </citation>
    <scope>NUCLEOTIDE SEQUENCE</scope>
    <source>
        <strain evidence="3">MAHUQ-64</strain>
    </source>
</reference>
<dbReference type="EMBL" id="JBEFLD010000002">
    <property type="protein sequence ID" value="MEQ6289659.1"/>
    <property type="molecule type" value="Genomic_DNA"/>
</dbReference>
<evidence type="ECO:0000256" key="2">
    <source>
        <dbReference type="SAM" id="Phobius"/>
    </source>
</evidence>
<feature type="coiled-coil region" evidence="1">
    <location>
        <begin position="47"/>
        <end position="84"/>
    </location>
</feature>
<dbReference type="Proteomes" id="UP001433638">
    <property type="component" value="Unassembled WGS sequence"/>
</dbReference>
<keyword evidence="2" id="KW-1133">Transmembrane helix</keyword>
<proteinExistence type="predicted"/>
<evidence type="ECO:0000256" key="1">
    <source>
        <dbReference type="SAM" id="Coils"/>
    </source>
</evidence>
<dbReference type="InterPro" id="IPR052534">
    <property type="entry name" value="Extracell_DNA_Util/SecSys_Comp"/>
</dbReference>
<evidence type="ECO:0000313" key="3">
    <source>
        <dbReference type="EMBL" id="MEQ6289659.1"/>
    </source>
</evidence>
<gene>
    <name evidence="3" type="ORF">ABNW52_03435</name>
</gene>
<comment type="caution">
    <text evidence="3">The sequence shown here is derived from an EMBL/GenBank/DDBJ whole genome shotgun (WGS) entry which is preliminary data.</text>
</comment>
<keyword evidence="1" id="KW-0175">Coiled coil</keyword>
<keyword evidence="2" id="KW-0472">Membrane</keyword>
<protein>
    <submittedName>
        <fullName evidence="3">PilN domain-containing protein</fullName>
    </submittedName>
</protein>
<dbReference type="PANTHER" id="PTHR40278">
    <property type="entry name" value="DNA UTILIZATION PROTEIN HOFN"/>
    <property type="match status" value="1"/>
</dbReference>
<dbReference type="InterPro" id="IPR007813">
    <property type="entry name" value="PilN"/>
</dbReference>
<dbReference type="RefSeq" id="WP_349584036.1">
    <property type="nucleotide sequence ID" value="NZ_JBEFLD010000002.1"/>
</dbReference>
<keyword evidence="2" id="KW-0812">Transmembrane</keyword>
<name>A0ABV1M0C6_9NEIS</name>
<feature type="transmembrane region" description="Helical" evidence="2">
    <location>
        <begin position="21"/>
        <end position="43"/>
    </location>
</feature>
<keyword evidence="4" id="KW-1185">Reference proteome</keyword>
<organism evidence="3 4">
    <name type="scientific">Vogesella oryzagri</name>
    <dbReference type="NCBI Taxonomy" id="3160864"/>
    <lineage>
        <taxon>Bacteria</taxon>
        <taxon>Pseudomonadati</taxon>
        <taxon>Pseudomonadota</taxon>
        <taxon>Betaproteobacteria</taxon>
        <taxon>Neisseriales</taxon>
        <taxon>Chromobacteriaceae</taxon>
        <taxon>Vogesella</taxon>
    </lineage>
</organism>
<sequence>MIRINLLPHREQKKAAHRKRFQHILLGSIIAILAITAGTYLLLDSWKEAQIARNQRLEQEIAKLNEQLKDIEQLRQKRSALLTRQALIEKLQSERGQTVRVFDELIRVIPEGVYLRNFSQNGQSISLGGSALSSARVSLLMRNLSNSQVFADPVLIEVSATVENNIRANRFSLNVNLRQQATPGNKPGEKK</sequence>
<dbReference type="Pfam" id="PF05137">
    <property type="entry name" value="PilN"/>
    <property type="match status" value="1"/>
</dbReference>
<evidence type="ECO:0000313" key="4">
    <source>
        <dbReference type="Proteomes" id="UP001433638"/>
    </source>
</evidence>
<accession>A0ABV1M0C6</accession>
<dbReference type="PANTHER" id="PTHR40278:SF2">
    <property type="entry name" value="TYPE IV PILUS INNER MEMBRANE COMPONENT PILN"/>
    <property type="match status" value="1"/>
</dbReference>